<accession>A0A2N0VEE5</accession>
<evidence type="ECO:0000259" key="3">
    <source>
        <dbReference type="Pfam" id="PF20712"/>
    </source>
</evidence>
<keyword evidence="2" id="KW-0472">Membrane</keyword>
<feature type="transmembrane region" description="Helical" evidence="2">
    <location>
        <begin position="219"/>
        <end position="243"/>
    </location>
</feature>
<dbReference type="RefSeq" id="WP_101074215.1">
    <property type="nucleotide sequence ID" value="NZ_PISP01000006.1"/>
</dbReference>
<protein>
    <recommendedName>
        <fullName evidence="3">Cyanobacterial TRADD-N associated 2 transmembrane domain-containing protein</fullName>
    </recommendedName>
</protein>
<feature type="domain" description="Cyanobacterial TRADD-N associated 2 transmembrane" evidence="3">
    <location>
        <begin position="175"/>
        <end position="250"/>
    </location>
</feature>
<evidence type="ECO:0000313" key="5">
    <source>
        <dbReference type="Proteomes" id="UP000233398"/>
    </source>
</evidence>
<feature type="region of interest" description="Disordered" evidence="1">
    <location>
        <begin position="1"/>
        <end position="28"/>
    </location>
</feature>
<feature type="transmembrane region" description="Helical" evidence="2">
    <location>
        <begin position="88"/>
        <end position="110"/>
    </location>
</feature>
<feature type="transmembrane region" description="Helical" evidence="2">
    <location>
        <begin position="50"/>
        <end position="76"/>
    </location>
</feature>
<dbReference type="OrthoDB" id="9553611at2"/>
<dbReference type="EMBL" id="PISP01000006">
    <property type="protein sequence ID" value="PKD42530.1"/>
    <property type="molecule type" value="Genomic_DNA"/>
</dbReference>
<comment type="caution">
    <text evidence="4">The sequence shown here is derived from an EMBL/GenBank/DDBJ whole genome shotgun (WGS) entry which is preliminary data.</text>
</comment>
<name>A0A2N0VEE5_9BACT</name>
<dbReference type="Proteomes" id="UP000233398">
    <property type="component" value="Unassembled WGS sequence"/>
</dbReference>
<proteinExistence type="predicted"/>
<gene>
    <name evidence="4" type="ORF">CWD77_14045</name>
</gene>
<evidence type="ECO:0000313" key="4">
    <source>
        <dbReference type="EMBL" id="PKD42530.1"/>
    </source>
</evidence>
<sequence>MGTTNNTKLDSAPNTKKDFSEQENNVQKRKGLGDRFSELLRRSLLNHPKFIWAGWMITALAFLCVLPVAYVCWFIFIPELWVWTFEAWWHFLPAAFGFLFLFVMPIWAAMIAGSISNVLLDITLEAEDPEVVKARQTARESEEVAIQRFSGTDTGDLLELLKNSRTDLEAYYTIGLNQSKRSFRHGVLAMWLGFILLLIGITMYIAPVEQLNITRPDPANFNILVIGGSAIIEFVSALFLWVYRSTSIQLNNLYNREMHNHSVVICYKIASTIKDSDDSKRAIIDKVLGREWSYQIPEPTGAKGMRDLITPGVSKSKESS</sequence>
<feature type="region of interest" description="Disordered" evidence="1">
    <location>
        <begin position="298"/>
        <end position="320"/>
    </location>
</feature>
<keyword evidence="2" id="KW-1133">Transmembrane helix</keyword>
<feature type="transmembrane region" description="Helical" evidence="2">
    <location>
        <begin position="187"/>
        <end position="207"/>
    </location>
</feature>
<evidence type="ECO:0000256" key="1">
    <source>
        <dbReference type="SAM" id="MobiDB-lite"/>
    </source>
</evidence>
<evidence type="ECO:0000256" key="2">
    <source>
        <dbReference type="SAM" id="Phobius"/>
    </source>
</evidence>
<feature type="compositionally biased region" description="Polar residues" evidence="1">
    <location>
        <begin position="1"/>
        <end position="14"/>
    </location>
</feature>
<keyword evidence="5" id="KW-1185">Reference proteome</keyword>
<reference evidence="4 5" key="1">
    <citation type="submission" date="2017-11" db="EMBL/GenBank/DDBJ databases">
        <title>Rhodohalobacter 15182 sp. nov., isolated from a salt lake.</title>
        <authorList>
            <person name="Han S."/>
        </authorList>
    </citation>
    <scope>NUCLEOTIDE SEQUENCE [LARGE SCALE GENOMIC DNA]</scope>
    <source>
        <strain evidence="4 5">15182</strain>
    </source>
</reference>
<keyword evidence="2" id="KW-0812">Transmembrane</keyword>
<organism evidence="4 5">
    <name type="scientific">Rhodohalobacter barkolensis</name>
    <dbReference type="NCBI Taxonomy" id="2053187"/>
    <lineage>
        <taxon>Bacteria</taxon>
        <taxon>Pseudomonadati</taxon>
        <taxon>Balneolota</taxon>
        <taxon>Balneolia</taxon>
        <taxon>Balneolales</taxon>
        <taxon>Balneolaceae</taxon>
        <taxon>Rhodohalobacter</taxon>
    </lineage>
</organism>
<dbReference type="AlphaFoldDB" id="A0A2N0VEE5"/>
<dbReference type="InterPro" id="IPR048567">
    <property type="entry name" value="CyanoTRADDas_TM"/>
</dbReference>
<dbReference type="Pfam" id="PF20712">
    <property type="entry name" value="CyanoTRADDas_TM"/>
    <property type="match status" value="1"/>
</dbReference>